<evidence type="ECO:0000256" key="1">
    <source>
        <dbReference type="SAM" id="MobiDB-lite"/>
    </source>
</evidence>
<feature type="region of interest" description="Disordered" evidence="1">
    <location>
        <begin position="1"/>
        <end position="21"/>
    </location>
</feature>
<gene>
    <name evidence="2" type="ORF">G2W53_033742</name>
</gene>
<protein>
    <submittedName>
        <fullName evidence="2">Uncharacterized protein</fullName>
    </submittedName>
</protein>
<reference evidence="2" key="1">
    <citation type="submission" date="2020-09" db="EMBL/GenBank/DDBJ databases">
        <title>Genome-Enabled Discovery of Anthraquinone Biosynthesis in Senna tora.</title>
        <authorList>
            <person name="Kang S.-H."/>
            <person name="Pandey R.P."/>
            <person name="Lee C.-M."/>
            <person name="Sim J.-S."/>
            <person name="Jeong J.-T."/>
            <person name="Choi B.-S."/>
            <person name="Jung M."/>
            <person name="Ginzburg D."/>
            <person name="Zhao K."/>
            <person name="Won S.Y."/>
            <person name="Oh T.-J."/>
            <person name="Yu Y."/>
            <person name="Kim N.-H."/>
            <person name="Lee O.R."/>
            <person name="Lee T.-H."/>
            <person name="Bashyal P."/>
            <person name="Kim T.-S."/>
            <person name="Lee W.-H."/>
            <person name="Kawkins C."/>
            <person name="Kim C.-K."/>
            <person name="Kim J.S."/>
            <person name="Ahn B.O."/>
            <person name="Rhee S.Y."/>
            <person name="Sohng J.K."/>
        </authorList>
    </citation>
    <scope>NUCLEOTIDE SEQUENCE</scope>
    <source>
        <tissue evidence="2">Leaf</tissue>
    </source>
</reference>
<name>A0A834WB95_9FABA</name>
<keyword evidence="3" id="KW-1185">Reference proteome</keyword>
<comment type="caution">
    <text evidence="2">The sequence shown here is derived from an EMBL/GenBank/DDBJ whole genome shotgun (WGS) entry which is preliminary data.</text>
</comment>
<evidence type="ECO:0000313" key="3">
    <source>
        <dbReference type="Proteomes" id="UP000634136"/>
    </source>
</evidence>
<dbReference type="Proteomes" id="UP000634136">
    <property type="component" value="Unassembled WGS sequence"/>
</dbReference>
<sequence>MVAPDSESDDEEMAEGDSEEF</sequence>
<proteinExistence type="predicted"/>
<accession>A0A834WB95</accession>
<dbReference type="EMBL" id="JAAIUW010000010">
    <property type="protein sequence ID" value="KAF7812766.1"/>
    <property type="molecule type" value="Genomic_DNA"/>
</dbReference>
<evidence type="ECO:0000313" key="2">
    <source>
        <dbReference type="EMBL" id="KAF7812766.1"/>
    </source>
</evidence>
<dbReference type="AlphaFoldDB" id="A0A834WB95"/>
<organism evidence="2 3">
    <name type="scientific">Senna tora</name>
    <dbReference type="NCBI Taxonomy" id="362788"/>
    <lineage>
        <taxon>Eukaryota</taxon>
        <taxon>Viridiplantae</taxon>
        <taxon>Streptophyta</taxon>
        <taxon>Embryophyta</taxon>
        <taxon>Tracheophyta</taxon>
        <taxon>Spermatophyta</taxon>
        <taxon>Magnoliopsida</taxon>
        <taxon>eudicotyledons</taxon>
        <taxon>Gunneridae</taxon>
        <taxon>Pentapetalae</taxon>
        <taxon>rosids</taxon>
        <taxon>fabids</taxon>
        <taxon>Fabales</taxon>
        <taxon>Fabaceae</taxon>
        <taxon>Caesalpinioideae</taxon>
        <taxon>Cassia clade</taxon>
        <taxon>Senna</taxon>
    </lineage>
</organism>